<protein>
    <recommendedName>
        <fullName evidence="6">Mediator of RNA polymerase II transcription subunit 4</fullName>
    </recommendedName>
    <alternativeName>
        <fullName evidence="6">Mediator complex subunit 4</fullName>
    </alternativeName>
</protein>
<dbReference type="GO" id="GO:0006357">
    <property type="term" value="P:regulation of transcription by RNA polymerase II"/>
    <property type="evidence" value="ECO:0007669"/>
    <property type="project" value="InterPro"/>
</dbReference>
<evidence type="ECO:0000256" key="4">
    <source>
        <dbReference type="ARBA" id="ARBA00023163"/>
    </source>
</evidence>
<dbReference type="GO" id="GO:0003712">
    <property type="term" value="F:transcription coregulator activity"/>
    <property type="evidence" value="ECO:0007669"/>
    <property type="project" value="InterPro"/>
</dbReference>
<evidence type="ECO:0000256" key="3">
    <source>
        <dbReference type="ARBA" id="ARBA00023015"/>
    </source>
</evidence>
<evidence type="ECO:0000256" key="7">
    <source>
        <dbReference type="SAM" id="MobiDB-lite"/>
    </source>
</evidence>
<keyword evidence="6" id="KW-0010">Activator</keyword>
<name>A0AAU9T140_THLAR</name>
<feature type="compositionally biased region" description="Acidic residues" evidence="7">
    <location>
        <begin position="408"/>
        <end position="427"/>
    </location>
</feature>
<keyword evidence="4 6" id="KW-0804">Transcription</keyword>
<comment type="subunit">
    <text evidence="6">Component of the Mediator complex.</text>
</comment>
<evidence type="ECO:0000313" key="9">
    <source>
        <dbReference type="Proteomes" id="UP000836841"/>
    </source>
</evidence>
<comment type="similarity">
    <text evidence="2 6">Belongs to the Mediator complex subunit 4 family.</text>
</comment>
<keyword evidence="3 6" id="KW-0805">Transcription regulation</keyword>
<comment type="subcellular location">
    <subcellularLocation>
        <location evidence="1 6">Nucleus</location>
    </subcellularLocation>
</comment>
<dbReference type="GO" id="GO:0016592">
    <property type="term" value="C:mediator complex"/>
    <property type="evidence" value="ECO:0007669"/>
    <property type="project" value="InterPro"/>
</dbReference>
<dbReference type="PANTHER" id="PTHR13208">
    <property type="entry name" value="MEDIATOR OF RNA POLYMERASE II TRANSCRIPTION SUBUNIT 4"/>
    <property type="match status" value="1"/>
</dbReference>
<evidence type="ECO:0000256" key="5">
    <source>
        <dbReference type="ARBA" id="ARBA00023242"/>
    </source>
</evidence>
<proteinExistence type="inferred from homology"/>
<sequence length="427" mass="46080">MLQHQIAQSPARLGLTGPGSPSVQNPTPPRHGHPTSSSSSQSQHQQIQQPPNLLPASTVAGATSASAAISSSALLPLLPPLPRAQALLQQMAVLTSKLFDVSPNRALWLSAFRGSLPSFLSSHSLPPPPPLENPNPSSTKEILSQFNSLQTQLFEAVTELQEILDLQDAKQKVAREVKSKDSTLLAFANKLKEAERVLDMLVDDYSDYRKPKRGRTVSEEEEDNDIDSSSPSTSVATTVSSQLKLKDILAYAHKISYTTFAPPEFGAGQAPLRGALPPAPQDEQMRASQLYTFADLDIGLPKTVENKVEALIEPPLPPPEAMNLSAIQNLLPPNIAVPSGWKPGMPVELLKDLPLPPPGWKPGDPVVLPPSESIPAPRAHEQQQMRPPPGLHRPPDVIQVRAVQLDILESDDSSDYDSDDGSSDDED</sequence>
<feature type="region of interest" description="Disordered" evidence="7">
    <location>
        <begin position="210"/>
        <end position="235"/>
    </location>
</feature>
<evidence type="ECO:0000313" key="8">
    <source>
        <dbReference type="EMBL" id="CAH2074400.1"/>
    </source>
</evidence>
<keyword evidence="9" id="KW-1185">Reference proteome</keyword>
<feature type="region of interest" description="Disordered" evidence="7">
    <location>
        <begin position="361"/>
        <end position="427"/>
    </location>
</feature>
<comment type="function">
    <text evidence="6">Component of the Mediator complex, a coactivator involved in the regulated transcription of nearly all RNA polymerase II-dependent genes. Mediator functions as a bridge to convey information from gene-specific regulatory proteins to the basal RNA polymerase II transcription machinery. Mediator is recruited to promoters by direct interactions with regulatory proteins and serves as a scaffold for the assembly of a functional preinitiation complex with RNA polymerase II and the general transcription factors.</text>
</comment>
<dbReference type="InterPro" id="IPR019258">
    <property type="entry name" value="Mediator_Med4"/>
</dbReference>
<dbReference type="Proteomes" id="UP000836841">
    <property type="component" value="Chromosome 6"/>
</dbReference>
<dbReference type="Pfam" id="PF10018">
    <property type="entry name" value="Med4"/>
    <property type="match status" value="1"/>
</dbReference>
<organism evidence="8 9">
    <name type="scientific">Thlaspi arvense</name>
    <name type="common">Field penny-cress</name>
    <dbReference type="NCBI Taxonomy" id="13288"/>
    <lineage>
        <taxon>Eukaryota</taxon>
        <taxon>Viridiplantae</taxon>
        <taxon>Streptophyta</taxon>
        <taxon>Embryophyta</taxon>
        <taxon>Tracheophyta</taxon>
        <taxon>Spermatophyta</taxon>
        <taxon>Magnoliopsida</taxon>
        <taxon>eudicotyledons</taxon>
        <taxon>Gunneridae</taxon>
        <taxon>Pentapetalae</taxon>
        <taxon>rosids</taxon>
        <taxon>malvids</taxon>
        <taxon>Brassicales</taxon>
        <taxon>Brassicaceae</taxon>
        <taxon>Thlaspideae</taxon>
        <taxon>Thlaspi</taxon>
    </lineage>
</organism>
<keyword evidence="5 6" id="KW-0539">Nucleus</keyword>
<gene>
    <name evidence="6" type="primary">MED4</name>
    <name evidence="8" type="ORF">TAV2_LOCUS18698</name>
</gene>
<dbReference type="AlphaFoldDB" id="A0AAU9T140"/>
<accession>A0AAU9T140</accession>
<dbReference type="PANTHER" id="PTHR13208:SF2">
    <property type="entry name" value="MEDIATOR OF RNA POLYMERASE II TRANSCRIPTION SUBUNIT 4"/>
    <property type="match status" value="1"/>
</dbReference>
<dbReference type="GO" id="GO:0070847">
    <property type="term" value="C:core mediator complex"/>
    <property type="evidence" value="ECO:0007669"/>
    <property type="project" value="TreeGrafter"/>
</dbReference>
<evidence type="ECO:0000256" key="1">
    <source>
        <dbReference type="ARBA" id="ARBA00004123"/>
    </source>
</evidence>
<feature type="compositionally biased region" description="Low complexity" evidence="7">
    <location>
        <begin position="34"/>
        <end position="59"/>
    </location>
</feature>
<dbReference type="EMBL" id="OU466862">
    <property type="protein sequence ID" value="CAH2074400.1"/>
    <property type="molecule type" value="Genomic_DNA"/>
</dbReference>
<evidence type="ECO:0000256" key="2">
    <source>
        <dbReference type="ARBA" id="ARBA00009626"/>
    </source>
</evidence>
<evidence type="ECO:0000256" key="6">
    <source>
        <dbReference type="RuleBase" id="RU364141"/>
    </source>
</evidence>
<feature type="region of interest" description="Disordered" evidence="7">
    <location>
        <begin position="1"/>
        <end position="59"/>
    </location>
</feature>
<reference evidence="8 9" key="1">
    <citation type="submission" date="2022-03" db="EMBL/GenBank/DDBJ databases">
        <authorList>
            <person name="Nunn A."/>
            <person name="Chopra R."/>
            <person name="Nunn A."/>
            <person name="Contreras Garrido A."/>
        </authorList>
    </citation>
    <scope>NUCLEOTIDE SEQUENCE [LARGE SCALE GENOMIC DNA]</scope>
</reference>